<feature type="region of interest" description="Disordered" evidence="1">
    <location>
        <begin position="1"/>
        <end position="82"/>
    </location>
</feature>
<evidence type="ECO:0000313" key="3">
    <source>
        <dbReference type="Proteomes" id="UP000297703"/>
    </source>
</evidence>
<dbReference type="AlphaFoldDB" id="A0A4D9DFW6"/>
<proteinExistence type="predicted"/>
<dbReference type="Proteomes" id="UP000297703">
    <property type="component" value="Unassembled WGS sequence"/>
</dbReference>
<feature type="region of interest" description="Disordered" evidence="1">
    <location>
        <begin position="99"/>
        <end position="128"/>
    </location>
</feature>
<evidence type="ECO:0000256" key="1">
    <source>
        <dbReference type="SAM" id="MobiDB-lite"/>
    </source>
</evidence>
<accession>A0A4D9DFW6</accession>
<evidence type="ECO:0000313" key="2">
    <source>
        <dbReference type="EMBL" id="TFJ96224.1"/>
    </source>
</evidence>
<organism evidence="2 3">
    <name type="scientific">Platysternon megacephalum</name>
    <name type="common">big-headed turtle</name>
    <dbReference type="NCBI Taxonomy" id="55544"/>
    <lineage>
        <taxon>Eukaryota</taxon>
        <taxon>Metazoa</taxon>
        <taxon>Chordata</taxon>
        <taxon>Craniata</taxon>
        <taxon>Vertebrata</taxon>
        <taxon>Euteleostomi</taxon>
        <taxon>Archelosauria</taxon>
        <taxon>Testudinata</taxon>
        <taxon>Testudines</taxon>
        <taxon>Cryptodira</taxon>
        <taxon>Durocryptodira</taxon>
        <taxon>Testudinoidea</taxon>
        <taxon>Platysternidae</taxon>
        <taxon>Platysternon</taxon>
    </lineage>
</organism>
<reference evidence="2 3" key="2">
    <citation type="submission" date="2019-04" db="EMBL/GenBank/DDBJ databases">
        <title>The genome sequence of big-headed turtle.</title>
        <authorList>
            <person name="Gong S."/>
        </authorList>
    </citation>
    <scope>NUCLEOTIDE SEQUENCE [LARGE SCALE GENOMIC DNA]</scope>
    <source>
        <strain evidence="2">DO16091913</strain>
        <tissue evidence="2">Muscle</tissue>
    </source>
</reference>
<name>A0A4D9DFW6_9SAUR</name>
<dbReference type="EMBL" id="QXTE01000739">
    <property type="protein sequence ID" value="TFJ96224.1"/>
    <property type="molecule type" value="Genomic_DNA"/>
</dbReference>
<comment type="caution">
    <text evidence="2">The sequence shown here is derived from an EMBL/GenBank/DDBJ whole genome shotgun (WGS) entry which is preliminary data.</text>
</comment>
<keyword evidence="3" id="KW-1185">Reference proteome</keyword>
<feature type="compositionally biased region" description="Acidic residues" evidence="1">
    <location>
        <begin position="18"/>
        <end position="32"/>
    </location>
</feature>
<protein>
    <submittedName>
        <fullName evidence="2">S-adenosylmethionine synthetase</fullName>
    </submittedName>
</protein>
<sequence length="128" mass="14234">MTLQKLQEVEGGNGTREEGEEREEEPDPEQQDENITLSSSQGAGRAWKSDPLWMSEPSESPRRKAVRSGTETPLKPHSQSLEPYDCWLPLLHSAQRIQTKDGRGEAGANLTPFPPTAVARPRRDNTQG</sequence>
<reference evidence="2 3" key="1">
    <citation type="submission" date="2019-04" db="EMBL/GenBank/DDBJ databases">
        <title>Draft genome of the big-headed turtle Platysternon megacephalum.</title>
        <authorList>
            <person name="Gong S."/>
        </authorList>
    </citation>
    <scope>NUCLEOTIDE SEQUENCE [LARGE SCALE GENOMIC DNA]</scope>
    <source>
        <strain evidence="2">DO16091913</strain>
        <tissue evidence="2">Muscle</tissue>
    </source>
</reference>
<gene>
    <name evidence="2" type="ORF">DR999_PMT22003</name>
</gene>